<reference evidence="15" key="1">
    <citation type="journal article" date="2019" name="Int. J. Syst. Evol. Microbiol.">
        <title>The Global Catalogue of Microorganisms (GCM) 10K type strain sequencing project: providing services to taxonomists for standard genome sequencing and annotation.</title>
        <authorList>
            <consortium name="The Broad Institute Genomics Platform"/>
            <consortium name="The Broad Institute Genome Sequencing Center for Infectious Disease"/>
            <person name="Wu L."/>
            <person name="Ma J."/>
        </authorList>
    </citation>
    <scope>NUCLEOTIDE SEQUENCE [LARGE SCALE GENOMIC DNA]</scope>
    <source>
        <strain evidence="15">JCM 8542</strain>
    </source>
</reference>
<protein>
    <recommendedName>
        <fullName evidence="5 12">Cytidine deaminase</fullName>
        <ecNumber evidence="4 12">3.5.4.5</ecNumber>
    </recommendedName>
    <alternativeName>
        <fullName evidence="9 12">Cytidine aminohydrolase</fullName>
    </alternativeName>
</protein>
<dbReference type="NCBIfam" id="TIGR01354">
    <property type="entry name" value="cyt_deam_tetra"/>
    <property type="match status" value="1"/>
</dbReference>
<dbReference type="EMBL" id="BAAACR010000008">
    <property type="protein sequence ID" value="GAA0211016.1"/>
    <property type="molecule type" value="Genomic_DNA"/>
</dbReference>
<dbReference type="Proteomes" id="UP001500399">
    <property type="component" value="Unassembled WGS sequence"/>
</dbReference>
<comment type="caution">
    <text evidence="14">The sequence shown here is derived from an EMBL/GenBank/DDBJ whole genome shotgun (WGS) entry which is preliminary data.</text>
</comment>
<evidence type="ECO:0000256" key="1">
    <source>
        <dbReference type="ARBA" id="ARBA00001947"/>
    </source>
</evidence>
<evidence type="ECO:0000313" key="14">
    <source>
        <dbReference type="EMBL" id="GAA0211016.1"/>
    </source>
</evidence>
<sequence>MNDNELIRRAAEFRSRAYAPYSGFAVGAALLAASGRVYGGVNVENASYPVGICAERAAVAAAVTAGEHDFEALAVIADSPAPCAPCGMCRQMLMEFPLKRIILANTAGATRILTPAELLPHAFGAAALPTKELIHEDTDC</sequence>
<evidence type="ECO:0000256" key="4">
    <source>
        <dbReference type="ARBA" id="ARBA00012783"/>
    </source>
</evidence>
<evidence type="ECO:0000256" key="3">
    <source>
        <dbReference type="ARBA" id="ARBA00006576"/>
    </source>
</evidence>
<keyword evidence="15" id="KW-1185">Reference proteome</keyword>
<evidence type="ECO:0000256" key="2">
    <source>
        <dbReference type="ARBA" id="ARBA00003949"/>
    </source>
</evidence>
<comment type="similarity">
    <text evidence="3 12">Belongs to the cytidine and deoxycytidylate deaminase family.</text>
</comment>
<dbReference type="Pfam" id="PF00383">
    <property type="entry name" value="dCMP_cyt_deam_1"/>
    <property type="match status" value="1"/>
</dbReference>
<evidence type="ECO:0000256" key="8">
    <source>
        <dbReference type="ARBA" id="ARBA00022833"/>
    </source>
</evidence>
<evidence type="ECO:0000256" key="9">
    <source>
        <dbReference type="ARBA" id="ARBA00032005"/>
    </source>
</evidence>
<dbReference type="PROSITE" id="PS00903">
    <property type="entry name" value="CYT_DCMP_DEAMINASES_1"/>
    <property type="match status" value="1"/>
</dbReference>
<dbReference type="InterPro" id="IPR016192">
    <property type="entry name" value="APOBEC/CMP_deaminase_Zn-bd"/>
</dbReference>
<organism evidence="14 15">
    <name type="scientific">Selenomonas dianae</name>
    <dbReference type="NCBI Taxonomy" id="135079"/>
    <lineage>
        <taxon>Bacteria</taxon>
        <taxon>Bacillati</taxon>
        <taxon>Bacillota</taxon>
        <taxon>Negativicutes</taxon>
        <taxon>Selenomonadales</taxon>
        <taxon>Selenomonadaceae</taxon>
        <taxon>Selenomonas</taxon>
    </lineage>
</organism>
<dbReference type="Gene3D" id="3.40.140.10">
    <property type="entry name" value="Cytidine Deaminase, domain 2"/>
    <property type="match status" value="1"/>
</dbReference>
<keyword evidence="8 12" id="KW-0862">Zinc</keyword>
<dbReference type="CDD" id="cd01283">
    <property type="entry name" value="cytidine_deaminase"/>
    <property type="match status" value="1"/>
</dbReference>
<dbReference type="InterPro" id="IPR016193">
    <property type="entry name" value="Cytidine_deaminase-like"/>
</dbReference>
<dbReference type="PANTHER" id="PTHR11644">
    <property type="entry name" value="CYTIDINE DEAMINASE"/>
    <property type="match status" value="1"/>
</dbReference>
<evidence type="ECO:0000313" key="15">
    <source>
        <dbReference type="Proteomes" id="UP001500399"/>
    </source>
</evidence>
<accession>A0ABP3CNB5</accession>
<dbReference type="InterPro" id="IPR050202">
    <property type="entry name" value="Cyt/Deoxycyt_deaminase"/>
</dbReference>
<name>A0ABP3CNB5_9FIRM</name>
<evidence type="ECO:0000256" key="7">
    <source>
        <dbReference type="ARBA" id="ARBA00022801"/>
    </source>
</evidence>
<keyword evidence="7 12" id="KW-0378">Hydrolase</keyword>
<evidence type="ECO:0000256" key="10">
    <source>
        <dbReference type="ARBA" id="ARBA00049252"/>
    </source>
</evidence>
<evidence type="ECO:0000256" key="12">
    <source>
        <dbReference type="RuleBase" id="RU364006"/>
    </source>
</evidence>
<evidence type="ECO:0000256" key="11">
    <source>
        <dbReference type="ARBA" id="ARBA00049558"/>
    </source>
</evidence>
<proteinExistence type="inferred from homology"/>
<comment type="cofactor">
    <cofactor evidence="1 12">
        <name>Zn(2+)</name>
        <dbReference type="ChEBI" id="CHEBI:29105"/>
    </cofactor>
</comment>
<keyword evidence="6 12" id="KW-0479">Metal-binding</keyword>
<dbReference type="SUPFAM" id="SSF53927">
    <property type="entry name" value="Cytidine deaminase-like"/>
    <property type="match status" value="1"/>
</dbReference>
<dbReference type="InterPro" id="IPR002125">
    <property type="entry name" value="CMP_dCMP_dom"/>
</dbReference>
<comment type="catalytic activity">
    <reaction evidence="11 12">
        <text>cytidine + H2O + H(+) = uridine + NH4(+)</text>
        <dbReference type="Rhea" id="RHEA:16069"/>
        <dbReference type="ChEBI" id="CHEBI:15377"/>
        <dbReference type="ChEBI" id="CHEBI:15378"/>
        <dbReference type="ChEBI" id="CHEBI:16704"/>
        <dbReference type="ChEBI" id="CHEBI:17562"/>
        <dbReference type="ChEBI" id="CHEBI:28938"/>
        <dbReference type="EC" id="3.5.4.5"/>
    </reaction>
</comment>
<comment type="function">
    <text evidence="2 12">This enzyme scavenges exogenous and endogenous cytidine and 2'-deoxycytidine for UMP synthesis.</text>
</comment>
<evidence type="ECO:0000259" key="13">
    <source>
        <dbReference type="PROSITE" id="PS51747"/>
    </source>
</evidence>
<dbReference type="EC" id="3.5.4.5" evidence="4 12"/>
<comment type="catalytic activity">
    <reaction evidence="10 12">
        <text>2'-deoxycytidine + H2O + H(+) = 2'-deoxyuridine + NH4(+)</text>
        <dbReference type="Rhea" id="RHEA:13433"/>
        <dbReference type="ChEBI" id="CHEBI:15377"/>
        <dbReference type="ChEBI" id="CHEBI:15378"/>
        <dbReference type="ChEBI" id="CHEBI:15698"/>
        <dbReference type="ChEBI" id="CHEBI:16450"/>
        <dbReference type="ChEBI" id="CHEBI:28938"/>
        <dbReference type="EC" id="3.5.4.5"/>
    </reaction>
</comment>
<evidence type="ECO:0000256" key="5">
    <source>
        <dbReference type="ARBA" id="ARBA00018266"/>
    </source>
</evidence>
<feature type="domain" description="CMP/dCMP-type deaminase" evidence="13">
    <location>
        <begin position="1"/>
        <end position="126"/>
    </location>
</feature>
<dbReference type="RefSeq" id="WP_304986977.1">
    <property type="nucleotide sequence ID" value="NZ_BAAACR010000008.1"/>
</dbReference>
<dbReference type="PANTHER" id="PTHR11644:SF2">
    <property type="entry name" value="CYTIDINE DEAMINASE"/>
    <property type="match status" value="1"/>
</dbReference>
<dbReference type="InterPro" id="IPR006262">
    <property type="entry name" value="Cyt_deam_tetra"/>
</dbReference>
<dbReference type="NCBIfam" id="NF004064">
    <property type="entry name" value="PRK05578.1"/>
    <property type="match status" value="1"/>
</dbReference>
<evidence type="ECO:0000256" key="6">
    <source>
        <dbReference type="ARBA" id="ARBA00022723"/>
    </source>
</evidence>
<gene>
    <name evidence="14" type="ORF">GCM10008919_12970</name>
</gene>
<dbReference type="PROSITE" id="PS51747">
    <property type="entry name" value="CYT_DCMP_DEAMINASES_2"/>
    <property type="match status" value="1"/>
</dbReference>